<sequence>MSKIKKPKKRFLHIFIIISIVFLLIIARLGYIMIRMGPKYKAIAEQQQRSEVKINAKRGKILDRNGDELAVNSDAYQIDLDLKTLRETLKDEKMTFNDLSNKLAPILGMQPKDVLKIMNTTLTNGLPASSAVLKRQVDKSQADKVKALNVRGIILSADTKRYYTNDDFLSSVLGRVNLNGDGISGVELAYNKELAGTPGESTYEKDTKGNQLPYENADYVKPINGKDVVLTIDEVIQTYVEDIAQKALTSNNAEAVNVIVMNPGNGEILGMTSKPDINSKDNTLYKVRNVEDSFEPGSIFKVITSACALENNVGINDGYVCNGSLKIGNSVIHCWNWNGHGYESFGDIIKNSCNVGFMELGQKIGKDKLVDFSKKMGIGQKTGIDLPGESAGILRDVSKMNTVDLATMAFGQGVAVTQVQYMAAFNSIANGGTWVRPHIMKSIDHSDYNNKLIQDSKFNNYGKRNVYNSNLAANLRQYLEKVVTEGVGKNAYVDGLDIAGKTGTAQVANPENGGYTEGKYISSFVGMAPASNPKVTVLISIDSPSNGSYYASDTAAPFAKELFSEIFNYISIKGEQQVLQN</sequence>
<name>A0A386H7A3_9CLOT</name>
<dbReference type="Gene3D" id="3.40.710.10">
    <property type="entry name" value="DD-peptidase/beta-lactamase superfamily"/>
    <property type="match status" value="1"/>
</dbReference>
<dbReference type="Gene3D" id="3.90.1310.10">
    <property type="entry name" value="Penicillin-binding protein 2a (Domain 2)"/>
    <property type="match status" value="1"/>
</dbReference>
<keyword evidence="4" id="KW-1133">Transmembrane helix</keyword>
<evidence type="ECO:0000313" key="8">
    <source>
        <dbReference type="Proteomes" id="UP000266301"/>
    </source>
</evidence>
<evidence type="ECO:0000259" key="5">
    <source>
        <dbReference type="Pfam" id="PF00905"/>
    </source>
</evidence>
<dbReference type="Gene3D" id="3.30.450.330">
    <property type="match status" value="1"/>
</dbReference>
<dbReference type="PANTHER" id="PTHR30627:SF1">
    <property type="entry name" value="PEPTIDOGLYCAN D,D-TRANSPEPTIDASE FTSI"/>
    <property type="match status" value="1"/>
</dbReference>
<evidence type="ECO:0000256" key="3">
    <source>
        <dbReference type="ARBA" id="ARBA00023136"/>
    </source>
</evidence>
<dbReference type="AlphaFoldDB" id="A0A386H7A3"/>
<dbReference type="SUPFAM" id="SSF56519">
    <property type="entry name" value="Penicillin binding protein dimerisation domain"/>
    <property type="match status" value="1"/>
</dbReference>
<evidence type="ECO:0000256" key="1">
    <source>
        <dbReference type="ARBA" id="ARBA00004370"/>
    </source>
</evidence>
<accession>A0A386H7A3</accession>
<keyword evidence="8" id="KW-1185">Reference proteome</keyword>
<protein>
    <submittedName>
        <fullName evidence="7">Stage V sporulation protein D</fullName>
    </submittedName>
</protein>
<dbReference type="SUPFAM" id="SSF56601">
    <property type="entry name" value="beta-lactamase/transpeptidase-like"/>
    <property type="match status" value="1"/>
</dbReference>
<evidence type="ECO:0000256" key="2">
    <source>
        <dbReference type="ARBA" id="ARBA00007171"/>
    </source>
</evidence>
<dbReference type="GO" id="GO:0005886">
    <property type="term" value="C:plasma membrane"/>
    <property type="evidence" value="ECO:0007669"/>
    <property type="project" value="TreeGrafter"/>
</dbReference>
<dbReference type="InterPro" id="IPR050515">
    <property type="entry name" value="Beta-lactam/transpept"/>
</dbReference>
<dbReference type="PANTHER" id="PTHR30627">
    <property type="entry name" value="PEPTIDOGLYCAN D,D-TRANSPEPTIDASE"/>
    <property type="match status" value="1"/>
</dbReference>
<dbReference type="InterPro" id="IPR036138">
    <property type="entry name" value="PBP_dimer_sf"/>
</dbReference>
<dbReference type="Proteomes" id="UP000266301">
    <property type="component" value="Chromosome"/>
</dbReference>
<dbReference type="Pfam" id="PF00905">
    <property type="entry name" value="Transpeptidase"/>
    <property type="match status" value="1"/>
</dbReference>
<proteinExistence type="inferred from homology"/>
<organism evidence="7 8">
    <name type="scientific">Clostridium fermenticellae</name>
    <dbReference type="NCBI Taxonomy" id="2068654"/>
    <lineage>
        <taxon>Bacteria</taxon>
        <taxon>Bacillati</taxon>
        <taxon>Bacillota</taxon>
        <taxon>Clostridia</taxon>
        <taxon>Eubacteriales</taxon>
        <taxon>Clostridiaceae</taxon>
        <taxon>Clostridium</taxon>
    </lineage>
</organism>
<feature type="transmembrane region" description="Helical" evidence="4">
    <location>
        <begin position="12"/>
        <end position="34"/>
    </location>
</feature>
<dbReference type="EMBL" id="CP032416">
    <property type="protein sequence ID" value="AYD41440.1"/>
    <property type="molecule type" value="Genomic_DNA"/>
</dbReference>
<dbReference type="KEGG" id="cfer:D4Z93_07250"/>
<keyword evidence="3 4" id="KW-0472">Membrane</keyword>
<feature type="domain" description="Penicillin-binding protein dimerisation" evidence="6">
    <location>
        <begin position="53"/>
        <end position="212"/>
    </location>
</feature>
<feature type="domain" description="Penicillin-binding protein transpeptidase" evidence="5">
    <location>
        <begin position="258"/>
        <end position="563"/>
    </location>
</feature>
<dbReference type="InterPro" id="IPR012338">
    <property type="entry name" value="Beta-lactam/transpept-like"/>
</dbReference>
<dbReference type="OrthoDB" id="9804124at2"/>
<evidence type="ECO:0000256" key="4">
    <source>
        <dbReference type="SAM" id="Phobius"/>
    </source>
</evidence>
<reference evidence="7 8" key="1">
    <citation type="journal article" date="2019" name="Int. J. Syst. Evol. Microbiol.">
        <title>Clostridium fermenticellae sp. nov., isolated from the mud in a fermentation cellar for the production of the Chinese liquor, baijiu.</title>
        <authorList>
            <person name="Xu P.X."/>
            <person name="Chai L.J."/>
            <person name="Qiu T."/>
            <person name="Zhang X.J."/>
            <person name="Lu Z.M."/>
            <person name="Xiao C."/>
            <person name="Wang S.T."/>
            <person name="Shen C.H."/>
            <person name="Shi J.S."/>
            <person name="Xu Z.H."/>
        </authorList>
    </citation>
    <scope>NUCLEOTIDE SEQUENCE [LARGE SCALE GENOMIC DNA]</scope>
    <source>
        <strain evidence="7 8">JN500901</strain>
    </source>
</reference>
<evidence type="ECO:0000259" key="6">
    <source>
        <dbReference type="Pfam" id="PF03717"/>
    </source>
</evidence>
<dbReference type="Pfam" id="PF03717">
    <property type="entry name" value="PBP_dimer"/>
    <property type="match status" value="1"/>
</dbReference>
<comment type="similarity">
    <text evidence="2">Belongs to the transpeptidase family.</text>
</comment>
<evidence type="ECO:0000313" key="7">
    <source>
        <dbReference type="EMBL" id="AYD41440.1"/>
    </source>
</evidence>
<keyword evidence="4" id="KW-0812">Transmembrane</keyword>
<dbReference type="GO" id="GO:0071555">
    <property type="term" value="P:cell wall organization"/>
    <property type="evidence" value="ECO:0007669"/>
    <property type="project" value="TreeGrafter"/>
</dbReference>
<dbReference type="InterPro" id="IPR005311">
    <property type="entry name" value="PBP_dimer"/>
</dbReference>
<dbReference type="GO" id="GO:0008658">
    <property type="term" value="F:penicillin binding"/>
    <property type="evidence" value="ECO:0007669"/>
    <property type="project" value="InterPro"/>
</dbReference>
<dbReference type="InterPro" id="IPR001460">
    <property type="entry name" value="PCN-bd_Tpept"/>
</dbReference>
<comment type="subcellular location">
    <subcellularLocation>
        <location evidence="1">Membrane</location>
    </subcellularLocation>
</comment>
<gene>
    <name evidence="7" type="ORF">D4Z93_07250</name>
</gene>